<dbReference type="GO" id="GO:0004470">
    <property type="term" value="F:malic enzyme activity"/>
    <property type="evidence" value="ECO:0007669"/>
    <property type="project" value="InterPro"/>
</dbReference>
<dbReference type="GO" id="GO:0046872">
    <property type="term" value="F:metal ion binding"/>
    <property type="evidence" value="ECO:0007669"/>
    <property type="project" value="UniProtKB-KW"/>
</dbReference>
<keyword evidence="3 7" id="KW-0479">Metal-binding</keyword>
<comment type="cofactor">
    <cofactor evidence="7">
        <name>Mg(2+)</name>
        <dbReference type="ChEBI" id="CHEBI:18420"/>
    </cofactor>
    <cofactor evidence="7">
        <name>Mn(2+)</name>
        <dbReference type="ChEBI" id="CHEBI:29035"/>
    </cofactor>
    <text evidence="7">Divalent metal cations. Prefers magnesium or manganese.</text>
</comment>
<dbReference type="PROSITE" id="PS00331">
    <property type="entry name" value="MALIC_ENZYMES"/>
    <property type="match status" value="1"/>
</dbReference>
<dbReference type="InterPro" id="IPR048182">
    <property type="entry name" value="Malolactic_enz"/>
</dbReference>
<evidence type="ECO:0000259" key="10">
    <source>
        <dbReference type="SMART" id="SM01274"/>
    </source>
</evidence>
<evidence type="ECO:0000256" key="5">
    <source>
        <dbReference type="PIRSR" id="PIRSR000106-1"/>
    </source>
</evidence>
<dbReference type="FunFam" id="3.40.50.720:FF:000182">
    <property type="entry name" value="NAD-dependent malic enzyme"/>
    <property type="match status" value="1"/>
</dbReference>
<proteinExistence type="inferred from homology"/>
<dbReference type="EMBL" id="AWXA01000028">
    <property type="protein sequence ID" value="ERT59969.1"/>
    <property type="molecule type" value="Genomic_DNA"/>
</dbReference>
<dbReference type="SMART" id="SM01274">
    <property type="entry name" value="malic"/>
    <property type="match status" value="1"/>
</dbReference>
<evidence type="ECO:0000313" key="12">
    <source>
        <dbReference type="Proteomes" id="UP000017090"/>
    </source>
</evidence>
<evidence type="ECO:0000256" key="2">
    <source>
        <dbReference type="ARBA" id="ARBA00008785"/>
    </source>
</evidence>
<dbReference type="SUPFAM" id="SSF51735">
    <property type="entry name" value="NAD(P)-binding Rossmann-fold domains"/>
    <property type="match status" value="1"/>
</dbReference>
<dbReference type="GO" id="GO:0016616">
    <property type="term" value="F:oxidoreductase activity, acting on the CH-OH group of donors, NAD or NADP as acceptor"/>
    <property type="evidence" value="ECO:0007669"/>
    <property type="project" value="InterPro"/>
</dbReference>
<feature type="active site" description="Proton donor" evidence="5">
    <location>
        <position position="92"/>
    </location>
</feature>
<dbReference type="InterPro" id="IPR046346">
    <property type="entry name" value="Aminoacid_DH-like_N_sf"/>
</dbReference>
<dbReference type="GO" id="GO:0043464">
    <property type="term" value="P:malolactic fermentation"/>
    <property type="evidence" value="ECO:0007669"/>
    <property type="project" value="InterPro"/>
</dbReference>
<dbReference type="InterPro" id="IPR012301">
    <property type="entry name" value="Malic_N_dom"/>
</dbReference>
<organism evidence="11 12">
    <name type="scientific">Megasphaera vaginalis</name>
    <name type="common">ex Srinivasan et al. 2021</name>
    <dbReference type="NCBI Taxonomy" id="1111454"/>
    <lineage>
        <taxon>Bacteria</taxon>
        <taxon>Bacillati</taxon>
        <taxon>Bacillota</taxon>
        <taxon>Negativicutes</taxon>
        <taxon>Veillonellales</taxon>
        <taxon>Veillonellaceae</taxon>
        <taxon>Megasphaera</taxon>
    </lineage>
</organism>
<dbReference type="GO" id="GO:0051287">
    <property type="term" value="F:NAD binding"/>
    <property type="evidence" value="ECO:0007669"/>
    <property type="project" value="InterPro"/>
</dbReference>
<feature type="binding site" evidence="7">
    <location>
        <position position="236"/>
    </location>
    <ligand>
        <name>a divalent metal cation</name>
        <dbReference type="ChEBI" id="CHEBI:60240"/>
    </ligand>
</feature>
<dbReference type="SUPFAM" id="SSF53223">
    <property type="entry name" value="Aminoacid dehydrogenase-like, N-terminal domain"/>
    <property type="match status" value="1"/>
</dbReference>
<accession>U7UM52</accession>
<dbReference type="PATRIC" id="fig|1111454.3.peg.1066"/>
<dbReference type="InterPro" id="IPR037062">
    <property type="entry name" value="Malic_N_dom_sf"/>
</dbReference>
<keyword evidence="12" id="KW-1185">Reference proteome</keyword>
<name>U7UM52_9FIRM</name>
<feature type="active site" description="Proton acceptor" evidence="5">
    <location>
        <position position="165"/>
    </location>
</feature>
<feature type="binding site" evidence="7">
    <location>
        <position position="260"/>
    </location>
    <ligand>
        <name>a divalent metal cation</name>
        <dbReference type="ChEBI" id="CHEBI:60240"/>
    </ligand>
</feature>
<protein>
    <submittedName>
        <fullName evidence="11">Malic enzyme, NAD-binding domain protein</fullName>
    </submittedName>
</protein>
<dbReference type="PRINTS" id="PR00072">
    <property type="entry name" value="MALOXRDTASE"/>
</dbReference>
<dbReference type="Gene3D" id="3.40.50.10380">
    <property type="entry name" value="Malic enzyme, N-terminal domain"/>
    <property type="match status" value="1"/>
</dbReference>
<feature type="domain" description="Malic enzyme NAD-binding" evidence="9">
    <location>
        <begin position="261"/>
        <end position="517"/>
    </location>
</feature>
<dbReference type="SMART" id="SM00919">
    <property type="entry name" value="Malic_M"/>
    <property type="match status" value="1"/>
</dbReference>
<evidence type="ECO:0000256" key="1">
    <source>
        <dbReference type="ARBA" id="ARBA00001936"/>
    </source>
</evidence>
<sequence length="547" mass="59982">MRKKGYELLNDPFLNKGTAFTEEERHAYGLVGILPPTVQTLAEQEKQAYDNVLMKPDRSEKRHYLMNLFSRNRTLFYALFSHHLEEFLPIVYDPGIAESIRNYSEFFITPQNAAYLTIKHPEQIEEALCNAADGRVIDLIVVTDAEAILGIGDWGTNGVSISTGKLMVYTAAAGLDPSRVLPVVIDAGTNRQSLIDNPLYLGLHERRVKGAAYDAFIHTFVETAERIFPHLYLHFEDFGRDHAAKILYQYKGRYAVFNDDIEGTGIVTLAGILGALRVSRQTLAAQRYLCFGAGTAGCGIVKRICQEMCAQGLGEEEAKKRFYLVDRQGLLFEDMADLTPEQRLFARRRDEFLHSDEITDLAAAVRAVQPTILVGTSTQGGAFTEGIVREMASYAERPIIFPLSNPTELAEAKAADLLAWTQGRALVATGVPTPPVRYQGITYTIGQANNALIYPGLGLGVIAARARLLTDRMISAAAHSLGGIVDPAAAGAAVLPPVSKLHSFSETIARNVVAAAGEEGVNTVDVTDPDDCIGKVKWLPTYKEMTK</sequence>
<dbReference type="PIRSF" id="PIRSF000106">
    <property type="entry name" value="ME"/>
    <property type="match status" value="1"/>
</dbReference>
<dbReference type="PANTHER" id="PTHR23406">
    <property type="entry name" value="MALIC ENZYME-RELATED"/>
    <property type="match status" value="1"/>
</dbReference>
<dbReference type="AlphaFoldDB" id="U7UM52"/>
<evidence type="ECO:0000256" key="4">
    <source>
        <dbReference type="ARBA" id="ARBA00023027"/>
    </source>
</evidence>
<evidence type="ECO:0000256" key="7">
    <source>
        <dbReference type="PIRSR" id="PIRSR000106-3"/>
    </source>
</evidence>
<dbReference type="Proteomes" id="UP000017090">
    <property type="component" value="Unassembled WGS sequence"/>
</dbReference>
<dbReference type="GO" id="GO:0006108">
    <property type="term" value="P:malate metabolic process"/>
    <property type="evidence" value="ECO:0007669"/>
    <property type="project" value="TreeGrafter"/>
</dbReference>
<reference evidence="11 12" key="1">
    <citation type="submission" date="2013-09" db="EMBL/GenBank/DDBJ databases">
        <authorList>
            <person name="Durkin A.S."/>
            <person name="Haft D.R."/>
            <person name="McCorrison J."/>
            <person name="Torralba M."/>
            <person name="Gillis M."/>
            <person name="Haft D.H."/>
            <person name="Methe B."/>
            <person name="Sutton G."/>
            <person name="Nelson K.E."/>
        </authorList>
    </citation>
    <scope>NUCLEOTIDE SEQUENCE [LARGE SCALE GENOMIC DNA]</scope>
    <source>
        <strain evidence="11 12">BV3C16-1</strain>
    </source>
</reference>
<comment type="similarity">
    <text evidence="2 8">Belongs to the malic enzymes family.</text>
</comment>
<dbReference type="InterPro" id="IPR012302">
    <property type="entry name" value="Malic_NAD-bd"/>
</dbReference>
<dbReference type="NCBIfam" id="NF041582">
    <property type="entry name" value="malolactic"/>
    <property type="match status" value="1"/>
</dbReference>
<gene>
    <name evidence="11" type="ORF">HMPREF1250_0872</name>
</gene>
<dbReference type="InterPro" id="IPR015884">
    <property type="entry name" value="Malic_enzyme_CS"/>
</dbReference>
<dbReference type="eggNOG" id="COG0281">
    <property type="taxonomic scope" value="Bacteria"/>
</dbReference>
<comment type="caution">
    <text evidence="11">The sequence shown here is derived from an EMBL/GenBank/DDBJ whole genome shotgun (WGS) entry which is preliminary data.</text>
</comment>
<dbReference type="Pfam" id="PF00390">
    <property type="entry name" value="malic"/>
    <property type="match status" value="1"/>
</dbReference>
<evidence type="ECO:0000259" key="9">
    <source>
        <dbReference type="SMART" id="SM00919"/>
    </source>
</evidence>
<feature type="domain" description="Malic enzyme N-terminal" evidence="10">
    <location>
        <begin position="69"/>
        <end position="251"/>
    </location>
</feature>
<feature type="binding site" evidence="6">
    <location>
        <position position="449"/>
    </location>
    <ligand>
        <name>(S)-malate</name>
        <dbReference type="ChEBI" id="CHEBI:15589"/>
    </ligand>
</feature>
<evidence type="ECO:0000313" key="11">
    <source>
        <dbReference type="EMBL" id="ERT59969.1"/>
    </source>
</evidence>
<dbReference type="OrthoDB" id="3314528at2"/>
<evidence type="ECO:0000256" key="8">
    <source>
        <dbReference type="RuleBase" id="RU003427"/>
    </source>
</evidence>
<evidence type="ECO:0000256" key="6">
    <source>
        <dbReference type="PIRSR" id="PIRSR000106-2"/>
    </source>
</evidence>
<comment type="cofactor">
    <cofactor evidence="1">
        <name>Mn(2+)</name>
        <dbReference type="ChEBI" id="CHEBI:29035"/>
    </cofactor>
</comment>
<dbReference type="STRING" id="1111454.HMPREF1250_0872"/>
<feature type="binding site" evidence="7">
    <location>
        <position position="237"/>
    </location>
    <ligand>
        <name>a divalent metal cation</name>
        <dbReference type="ChEBI" id="CHEBI:60240"/>
    </ligand>
</feature>
<dbReference type="NCBIfam" id="NF010052">
    <property type="entry name" value="PRK13529.1"/>
    <property type="match status" value="1"/>
</dbReference>
<dbReference type="InterPro" id="IPR001891">
    <property type="entry name" value="Malic_OxRdtase"/>
</dbReference>
<dbReference type="GO" id="GO:0005829">
    <property type="term" value="C:cytosol"/>
    <property type="evidence" value="ECO:0007669"/>
    <property type="project" value="TreeGrafter"/>
</dbReference>
<keyword evidence="4" id="KW-0520">NAD</keyword>
<dbReference type="Gene3D" id="3.40.50.720">
    <property type="entry name" value="NAD(P)-binding Rossmann-like Domain"/>
    <property type="match status" value="1"/>
</dbReference>
<evidence type="ECO:0000256" key="3">
    <source>
        <dbReference type="ARBA" id="ARBA00022723"/>
    </source>
</evidence>
<dbReference type="PANTHER" id="PTHR23406:SF34">
    <property type="entry name" value="NAD-DEPENDENT MALIC ENZYME, MITOCHONDRIAL"/>
    <property type="match status" value="1"/>
</dbReference>
<dbReference type="GO" id="GO:0043883">
    <property type="term" value="F:malolactic enzyme activity"/>
    <property type="evidence" value="ECO:0007669"/>
    <property type="project" value="InterPro"/>
</dbReference>
<dbReference type="InterPro" id="IPR036291">
    <property type="entry name" value="NAD(P)-bd_dom_sf"/>
</dbReference>
<dbReference type="Pfam" id="PF03949">
    <property type="entry name" value="Malic_M"/>
    <property type="match status" value="1"/>
</dbReference>
<feature type="binding site" evidence="6">
    <location>
        <position position="405"/>
    </location>
    <ligand>
        <name>(S)-malate</name>
        <dbReference type="ChEBI" id="CHEBI:15589"/>
    </ligand>
</feature>